<dbReference type="SUPFAM" id="SSF52172">
    <property type="entry name" value="CheY-like"/>
    <property type="match status" value="1"/>
</dbReference>
<dbReference type="GO" id="GO:0006355">
    <property type="term" value="P:regulation of DNA-templated transcription"/>
    <property type="evidence" value="ECO:0007669"/>
    <property type="project" value="InterPro"/>
</dbReference>
<evidence type="ECO:0000256" key="2">
    <source>
        <dbReference type="PROSITE-ProRule" id="PRU00169"/>
    </source>
</evidence>
<sequence>MISNVLKASNEFELGKVYTTAEEAMELVESPADIVFVEIALPGISGIELIKVLHQNSAIQCIIYSKNKEDVHILSALESGASGYILKEAREQEINGALNELKNGGAPMSPYISKRVISFFQQTENKVQSTILSEREMQVLQLLAKGLPYKQIAESLYISSETVKRHLHNIYHKLGVQNKIEAINKLNLLQDRNISKH</sequence>
<dbReference type="GO" id="GO:0000160">
    <property type="term" value="P:phosphorelay signal transduction system"/>
    <property type="evidence" value="ECO:0007669"/>
    <property type="project" value="InterPro"/>
</dbReference>
<evidence type="ECO:0000259" key="3">
    <source>
        <dbReference type="PROSITE" id="PS50043"/>
    </source>
</evidence>
<dbReference type="SUPFAM" id="SSF46894">
    <property type="entry name" value="C-terminal effector domain of the bipartite response regulators"/>
    <property type="match status" value="1"/>
</dbReference>
<dbReference type="EMBL" id="CP011390">
    <property type="protein sequence ID" value="ANE53235.1"/>
    <property type="molecule type" value="Genomic_DNA"/>
</dbReference>
<dbReference type="PROSITE" id="PS00622">
    <property type="entry name" value="HTH_LUXR_1"/>
    <property type="match status" value="1"/>
</dbReference>
<dbReference type="InterPro" id="IPR001789">
    <property type="entry name" value="Sig_transdc_resp-reg_receiver"/>
</dbReference>
<evidence type="ECO:0000256" key="1">
    <source>
        <dbReference type="ARBA" id="ARBA00023125"/>
    </source>
</evidence>
<dbReference type="AlphaFoldDB" id="A0A172U1K8"/>
<dbReference type="Gene3D" id="3.40.50.2300">
    <property type="match status" value="1"/>
</dbReference>
<comment type="caution">
    <text evidence="2">Lacks conserved residue(s) required for the propagation of feature annotation.</text>
</comment>
<organism evidence="5 6">
    <name type="scientific">Flavisolibacter tropicus</name>
    <dbReference type="NCBI Taxonomy" id="1492898"/>
    <lineage>
        <taxon>Bacteria</taxon>
        <taxon>Pseudomonadati</taxon>
        <taxon>Bacteroidota</taxon>
        <taxon>Chitinophagia</taxon>
        <taxon>Chitinophagales</taxon>
        <taxon>Chitinophagaceae</taxon>
        <taxon>Flavisolibacter</taxon>
    </lineage>
</organism>
<dbReference type="PROSITE" id="PS50043">
    <property type="entry name" value="HTH_LUXR_2"/>
    <property type="match status" value="1"/>
</dbReference>
<dbReference type="PROSITE" id="PS50110">
    <property type="entry name" value="RESPONSE_REGULATORY"/>
    <property type="match status" value="1"/>
</dbReference>
<protein>
    <recommendedName>
        <fullName evidence="7">LuxR family transcriptional regulator</fullName>
    </recommendedName>
</protein>
<evidence type="ECO:0008006" key="7">
    <source>
        <dbReference type="Google" id="ProtNLM"/>
    </source>
</evidence>
<dbReference type="PANTHER" id="PTHR43214">
    <property type="entry name" value="TWO-COMPONENT RESPONSE REGULATOR"/>
    <property type="match status" value="1"/>
</dbReference>
<dbReference type="Pfam" id="PF00072">
    <property type="entry name" value="Response_reg"/>
    <property type="match status" value="1"/>
</dbReference>
<dbReference type="Proteomes" id="UP000077177">
    <property type="component" value="Chromosome"/>
</dbReference>
<dbReference type="Pfam" id="PF00196">
    <property type="entry name" value="GerE"/>
    <property type="match status" value="1"/>
</dbReference>
<dbReference type="InterPro" id="IPR000792">
    <property type="entry name" value="Tscrpt_reg_LuxR_C"/>
</dbReference>
<name>A0A172U1K8_9BACT</name>
<dbReference type="SMART" id="SM00421">
    <property type="entry name" value="HTH_LUXR"/>
    <property type="match status" value="1"/>
</dbReference>
<keyword evidence="1" id="KW-0238">DNA-binding</keyword>
<proteinExistence type="predicted"/>
<feature type="domain" description="HTH luxR-type" evidence="3">
    <location>
        <begin position="125"/>
        <end position="190"/>
    </location>
</feature>
<dbReference type="InterPro" id="IPR039420">
    <property type="entry name" value="WalR-like"/>
</dbReference>
<reference evidence="6" key="1">
    <citation type="submission" date="2015-01" db="EMBL/GenBank/DDBJ databases">
        <title>Flavisolibacter sp./LCS9/ whole genome sequencing.</title>
        <authorList>
            <person name="Kim M.K."/>
            <person name="Srinivasan S."/>
            <person name="Lee J.-J."/>
        </authorList>
    </citation>
    <scope>NUCLEOTIDE SEQUENCE [LARGE SCALE GENOMIC DNA]</scope>
    <source>
        <strain evidence="6">LCS9</strain>
    </source>
</reference>
<gene>
    <name evidence="5" type="ORF">SY85_00710</name>
</gene>
<evidence type="ECO:0000259" key="4">
    <source>
        <dbReference type="PROSITE" id="PS50110"/>
    </source>
</evidence>
<dbReference type="STRING" id="1492898.SY85_00710"/>
<evidence type="ECO:0000313" key="5">
    <source>
        <dbReference type="EMBL" id="ANE53235.1"/>
    </source>
</evidence>
<evidence type="ECO:0000313" key="6">
    <source>
        <dbReference type="Proteomes" id="UP000077177"/>
    </source>
</evidence>
<accession>A0A172U1K8</accession>
<keyword evidence="6" id="KW-1185">Reference proteome</keyword>
<dbReference type="KEGG" id="fla:SY85_00710"/>
<dbReference type="InterPro" id="IPR011006">
    <property type="entry name" value="CheY-like_superfamily"/>
</dbReference>
<feature type="domain" description="Response regulatory" evidence="4">
    <location>
        <begin position="1"/>
        <end position="102"/>
    </location>
</feature>
<dbReference type="InterPro" id="IPR016032">
    <property type="entry name" value="Sig_transdc_resp-reg_C-effctor"/>
</dbReference>
<reference evidence="5 6" key="2">
    <citation type="journal article" date="2016" name="Int. J. Syst. Evol. Microbiol.">
        <title>Flavisolibacter tropicus sp. nov., isolated from tropical soil.</title>
        <authorList>
            <person name="Lee J.J."/>
            <person name="Kang M.S."/>
            <person name="Kim G.S."/>
            <person name="Lee C.S."/>
            <person name="Lim S."/>
            <person name="Lee J."/>
            <person name="Roh S.H."/>
            <person name="Kang H."/>
            <person name="Ha J.M."/>
            <person name="Bae S."/>
            <person name="Jung H.Y."/>
            <person name="Kim M.K."/>
        </authorList>
    </citation>
    <scope>NUCLEOTIDE SEQUENCE [LARGE SCALE GENOMIC DNA]</scope>
    <source>
        <strain evidence="5 6">LCS9</strain>
    </source>
</reference>
<dbReference type="PRINTS" id="PR00038">
    <property type="entry name" value="HTHLUXR"/>
</dbReference>
<dbReference type="PANTHER" id="PTHR43214:SF43">
    <property type="entry name" value="TWO-COMPONENT RESPONSE REGULATOR"/>
    <property type="match status" value="1"/>
</dbReference>
<dbReference type="GO" id="GO:0003677">
    <property type="term" value="F:DNA binding"/>
    <property type="evidence" value="ECO:0007669"/>
    <property type="project" value="UniProtKB-KW"/>
</dbReference>
<dbReference type="CDD" id="cd06170">
    <property type="entry name" value="LuxR_C_like"/>
    <property type="match status" value="1"/>
</dbReference>